<dbReference type="Proteomes" id="UP000001946">
    <property type="component" value="Chromosome"/>
</dbReference>
<protein>
    <recommendedName>
        <fullName evidence="1">PAS domain-containing protein</fullName>
    </recommendedName>
</protein>
<evidence type="ECO:0000313" key="2">
    <source>
        <dbReference type="EMBL" id="BAE86199.1"/>
    </source>
</evidence>
<dbReference type="InterPro" id="IPR002197">
    <property type="entry name" value="HTH_Fis"/>
</dbReference>
<proteinExistence type="predicted"/>
<dbReference type="HOGENOM" id="CLU_1376220_0_0_9"/>
<dbReference type="Gene3D" id="3.30.450.20">
    <property type="entry name" value="PAS domain"/>
    <property type="match status" value="1"/>
</dbReference>
<dbReference type="GO" id="GO:0006355">
    <property type="term" value="P:regulation of DNA-templated transcription"/>
    <property type="evidence" value="ECO:0007669"/>
    <property type="project" value="InterPro"/>
</dbReference>
<evidence type="ECO:0000313" key="3">
    <source>
        <dbReference type="Proteomes" id="UP000001946"/>
    </source>
</evidence>
<dbReference type="InterPro" id="IPR035965">
    <property type="entry name" value="PAS-like_dom_sf"/>
</dbReference>
<dbReference type="Pfam" id="PF02954">
    <property type="entry name" value="HTH_8"/>
    <property type="match status" value="1"/>
</dbReference>
<dbReference type="GO" id="GO:0043565">
    <property type="term" value="F:sequence-specific DNA binding"/>
    <property type="evidence" value="ECO:0007669"/>
    <property type="project" value="InterPro"/>
</dbReference>
<dbReference type="InterPro" id="IPR000014">
    <property type="entry name" value="PAS"/>
</dbReference>
<organism evidence="2 3">
    <name type="scientific">Desulfitobacterium hafniense (strain Y51)</name>
    <dbReference type="NCBI Taxonomy" id="138119"/>
    <lineage>
        <taxon>Bacteria</taxon>
        <taxon>Bacillati</taxon>
        <taxon>Bacillota</taxon>
        <taxon>Clostridia</taxon>
        <taxon>Eubacteriales</taxon>
        <taxon>Desulfitobacteriaceae</taxon>
        <taxon>Desulfitobacterium</taxon>
    </lineage>
</organism>
<dbReference type="PRINTS" id="PR01590">
    <property type="entry name" value="HTHFIS"/>
</dbReference>
<dbReference type="PROSITE" id="PS50112">
    <property type="entry name" value="PAS"/>
    <property type="match status" value="1"/>
</dbReference>
<name>Q24P43_DESHY</name>
<dbReference type="SUPFAM" id="SSF46689">
    <property type="entry name" value="Homeodomain-like"/>
    <property type="match status" value="1"/>
</dbReference>
<dbReference type="KEGG" id="dsy:DSY4410"/>
<feature type="domain" description="PAS" evidence="1">
    <location>
        <begin position="42"/>
        <end position="96"/>
    </location>
</feature>
<dbReference type="eggNOG" id="COG3829">
    <property type="taxonomic scope" value="Bacteria"/>
</dbReference>
<dbReference type="Pfam" id="PF00989">
    <property type="entry name" value="PAS"/>
    <property type="match status" value="1"/>
</dbReference>
<dbReference type="SUPFAM" id="SSF55785">
    <property type="entry name" value="PYP-like sensor domain (PAS domain)"/>
    <property type="match status" value="1"/>
</dbReference>
<accession>Q24P43</accession>
<dbReference type="InterPro" id="IPR009057">
    <property type="entry name" value="Homeodomain-like_sf"/>
</dbReference>
<dbReference type="STRING" id="138119.DSY4410"/>
<dbReference type="eggNOG" id="COG2204">
    <property type="taxonomic scope" value="Bacteria"/>
</dbReference>
<reference evidence="2 3" key="1">
    <citation type="journal article" date="2006" name="J. Bacteriol.">
        <title>Complete genome sequence of the dehalorespiring bacterium Desulfitobacterium hafniense Y51 and comparison with Dehalococcoides ethenogenes 195.</title>
        <authorList>
            <person name="Nonaka H."/>
            <person name="Keresztes G."/>
            <person name="Shinoda Y."/>
            <person name="Ikenaga Y."/>
            <person name="Abe M."/>
            <person name="Naito K."/>
            <person name="Inatomi K."/>
            <person name="Furukawa K."/>
            <person name="Inui M."/>
            <person name="Yukawa H."/>
        </authorList>
    </citation>
    <scope>NUCLEOTIDE SEQUENCE [LARGE SCALE GENOMIC DNA]</scope>
    <source>
        <strain evidence="2 3">Y51</strain>
    </source>
</reference>
<dbReference type="SMART" id="SM00091">
    <property type="entry name" value="PAS"/>
    <property type="match status" value="1"/>
</dbReference>
<keyword evidence="3" id="KW-1185">Reference proteome</keyword>
<evidence type="ECO:0000259" key="1">
    <source>
        <dbReference type="PROSITE" id="PS50112"/>
    </source>
</evidence>
<dbReference type="AlphaFoldDB" id="Q24P43"/>
<dbReference type="Gene3D" id="1.10.10.60">
    <property type="entry name" value="Homeodomain-like"/>
    <property type="match status" value="1"/>
</dbReference>
<dbReference type="EMBL" id="AP008230">
    <property type="protein sequence ID" value="BAE86199.1"/>
    <property type="molecule type" value="Genomic_DNA"/>
</dbReference>
<dbReference type="InterPro" id="IPR013767">
    <property type="entry name" value="PAS_fold"/>
</dbReference>
<gene>
    <name evidence="2" type="ordered locus">DSY4410</name>
</gene>
<sequence>MVKFFTSFFYPSIMYTQETENGEDKMSRVIHAITTPVIPQWNRELLFKILDNIHDVVLVIDTDTTIVYVNEVYVRSLGVPVTKVLGRRLDGIEPNSSTINCLKTGMPSQGREYVESLNIDVVSNTFPLYHDERIVGAASIFKNITGAAGLSQELISDMEQVPMENPYNMKAITSRLERELIVSALGNYNNNRTQAMKALGISRRAFYDKLRKYGIEDRDKEMS</sequence>